<keyword evidence="5 12" id="KW-0520">NAD</keyword>
<dbReference type="EMBL" id="JMQA01000047">
    <property type="protein sequence ID" value="KFM94598.1"/>
    <property type="molecule type" value="Genomic_DNA"/>
</dbReference>
<dbReference type="EMBL" id="WNZZ01000001">
    <property type="protein sequence ID" value="MUG20921.1"/>
    <property type="molecule type" value="Genomic_DNA"/>
</dbReference>
<dbReference type="PANTHER" id="PTHR32092">
    <property type="entry name" value="6-PHOSPHO-BETA-GLUCOSIDASE-RELATED"/>
    <property type="match status" value="1"/>
</dbReference>
<dbReference type="Gene3D" id="3.90.1820.10">
    <property type="entry name" value="AglA-like glucosidase"/>
    <property type="match status" value="1"/>
</dbReference>
<evidence type="ECO:0000256" key="3">
    <source>
        <dbReference type="ARBA" id="ARBA00022723"/>
    </source>
</evidence>
<feature type="binding site" evidence="9">
    <location>
        <position position="149"/>
    </location>
    <ligand>
        <name>substrate</name>
    </ligand>
</feature>
<dbReference type="GO" id="GO:0016616">
    <property type="term" value="F:oxidoreductase activity, acting on the CH-OH group of donors, NAD or NADP as acceptor"/>
    <property type="evidence" value="ECO:0007669"/>
    <property type="project" value="InterPro"/>
</dbReference>
<accession>A0A090Y790</accession>
<proteinExistence type="inferred from homology"/>
<evidence type="ECO:0000256" key="7">
    <source>
        <dbReference type="ARBA" id="ARBA00023277"/>
    </source>
</evidence>
<dbReference type="OrthoDB" id="9808275at2"/>
<reference evidence="14 16" key="1">
    <citation type="submission" date="2014-04" db="EMBL/GenBank/DDBJ databases">
        <authorList>
            <person name="Bishop-Lilly K.A."/>
            <person name="Broomall S.M."/>
            <person name="Chain P.S."/>
            <person name="Chertkov O."/>
            <person name="Coyne S.R."/>
            <person name="Daligault H.E."/>
            <person name="Davenport K.W."/>
            <person name="Erkkila T."/>
            <person name="Frey K.G."/>
            <person name="Gibbons H.S."/>
            <person name="Gu W."/>
            <person name="Jaissle J."/>
            <person name="Johnson S.L."/>
            <person name="Koroleva G.I."/>
            <person name="Ladner J.T."/>
            <person name="Lo C.-C."/>
            <person name="Minogue T.D."/>
            <person name="Munk C."/>
            <person name="Palacios G.F."/>
            <person name="Redden C.L."/>
            <person name="Rosenzweig C.N."/>
            <person name="Scholz M.B."/>
            <person name="Teshima H."/>
            <person name="Xu Y."/>
        </authorList>
    </citation>
    <scope>NUCLEOTIDE SEQUENCE [LARGE SCALE GENOMIC DNA]</scope>
    <source>
        <strain evidence="14 16">8244</strain>
    </source>
</reference>
<dbReference type="InterPro" id="IPR053715">
    <property type="entry name" value="GH4_Enzyme_sf"/>
</dbReference>
<evidence type="ECO:0000313" key="14">
    <source>
        <dbReference type="EMBL" id="KFM94598.1"/>
    </source>
</evidence>
<comment type="caution">
    <text evidence="14">The sequence shown here is derived from an EMBL/GenBank/DDBJ whole genome shotgun (WGS) entry which is preliminary data.</text>
</comment>
<feature type="domain" description="Glycosyl hydrolase family 4 C-terminal" evidence="13">
    <location>
        <begin position="203"/>
        <end position="429"/>
    </location>
</feature>
<gene>
    <name evidence="14" type="ORF">DJ90_1147</name>
    <name evidence="15" type="ORF">GNQ08_00500</name>
</gene>
<feature type="binding site" evidence="10">
    <location>
        <position position="208"/>
    </location>
    <ligand>
        <name>Mn(2+)</name>
        <dbReference type="ChEBI" id="CHEBI:29035"/>
    </ligand>
</feature>
<evidence type="ECO:0000256" key="10">
    <source>
        <dbReference type="PIRSR" id="PIRSR601088-3"/>
    </source>
</evidence>
<dbReference type="STRING" id="44252.DJ90_1147"/>
<protein>
    <submittedName>
        <fullName evidence="15">Alpha-glucosidase/alpha-galactosidase</fullName>
    </submittedName>
    <submittedName>
        <fullName evidence="14">Putative glucosidase lplD</fullName>
    </submittedName>
</protein>
<dbReference type="SUPFAM" id="SSF56327">
    <property type="entry name" value="LDH C-terminal domain-like"/>
    <property type="match status" value="1"/>
</dbReference>
<evidence type="ECO:0000313" key="16">
    <source>
        <dbReference type="Proteomes" id="UP000029278"/>
    </source>
</evidence>
<evidence type="ECO:0000256" key="11">
    <source>
        <dbReference type="PIRSR" id="PIRSR601088-4"/>
    </source>
</evidence>
<dbReference type="InterPro" id="IPR022616">
    <property type="entry name" value="Glyco_hydro_4_C"/>
</dbReference>
<keyword evidence="16" id="KW-1185">Reference proteome</keyword>
<evidence type="ECO:0000256" key="8">
    <source>
        <dbReference type="ARBA" id="ARBA00023295"/>
    </source>
</evidence>
<feature type="site" description="Increases basicity of active site Tyr" evidence="11">
    <location>
        <position position="111"/>
    </location>
</feature>
<dbReference type="AlphaFoldDB" id="A0A090Y790"/>
<comment type="cofactor">
    <cofactor evidence="1">
        <name>Mn(2+)</name>
        <dbReference type="ChEBI" id="CHEBI:29035"/>
    </cofactor>
</comment>
<sequence length="464" mass="51385">MDLKIAYIGGGSRGWAWGLMSDLALEPALSGAVALYDINLAAAKANEQIGNRLQEHPEAVGRWRYQAVKTLPEALKGADFVIISILPGTFAEMQSDVHAPEAYGVYQSVGDTVGPGGAIRALRSVPMYAEIAAAIRDHAPRAWVINYTNPMSVLTRTLYEVFPGIKAFGCCHEVFGTQSLLAEMLKDMQGITDVRRQDIQVNVLGINHFTWLDRAFYRGADLFPLYREFAVKYAEEGFSGHADKDHWINNSFASANRIHFDLFLRFGLIAAAGDRHLAEFLPNTWYLRDPEHVKSWKFGLTPVSWRIDNQKKLMDRSRRLLSGEETFTLKNSGEEGIAMLRSLTGAGGPMVTNVNLPNRGQVASLPIGAVVETNAVFSADSVQPVLAGSLPDDINNLVIRHVYNQEALVKASLNQDRELALRAFMNDPLLSALTPAQAEELFVTMLNNTKAYLPDWLLETYMKA</sequence>
<reference evidence="15 17" key="2">
    <citation type="submission" date="2019-11" db="EMBL/GenBank/DDBJ databases">
        <title>Draft genome sequences of five Paenibacillus species of dairy origin.</title>
        <authorList>
            <person name="Olajide A.M."/>
            <person name="Chen S."/>
            <person name="Lapointe G."/>
        </authorList>
    </citation>
    <scope>NUCLEOTIDE SEQUENCE [LARGE SCALE GENOMIC DNA]</scope>
    <source>
        <strain evidence="15 17">3CT49</strain>
    </source>
</reference>
<dbReference type="InterPro" id="IPR015955">
    <property type="entry name" value="Lactate_DH/Glyco_Ohase_4_C"/>
</dbReference>
<dbReference type="SUPFAM" id="SSF51735">
    <property type="entry name" value="NAD(P)-binding Rossmann-fold domains"/>
    <property type="match status" value="1"/>
</dbReference>
<keyword evidence="8 12" id="KW-0326">Glycosidase</keyword>
<keyword evidence="6 10" id="KW-0464">Manganese</keyword>
<comment type="cofactor">
    <cofactor evidence="12">
        <name>NAD(+)</name>
        <dbReference type="ChEBI" id="CHEBI:57540"/>
    </cofactor>
    <text evidence="12">Binds 1 NAD(+) per subunit.</text>
</comment>
<evidence type="ECO:0000313" key="17">
    <source>
        <dbReference type="Proteomes" id="UP000442469"/>
    </source>
</evidence>
<dbReference type="InterPro" id="IPR036291">
    <property type="entry name" value="NAD(P)-bd_dom_sf"/>
</dbReference>
<dbReference type="GO" id="GO:0005975">
    <property type="term" value="P:carbohydrate metabolic process"/>
    <property type="evidence" value="ECO:0007669"/>
    <property type="project" value="InterPro"/>
</dbReference>
<evidence type="ECO:0000256" key="5">
    <source>
        <dbReference type="ARBA" id="ARBA00023027"/>
    </source>
</evidence>
<keyword evidence="10" id="KW-0170">Cobalt</keyword>
<evidence type="ECO:0000256" key="1">
    <source>
        <dbReference type="ARBA" id="ARBA00001936"/>
    </source>
</evidence>
<name>A0A090Y790_PAEMA</name>
<dbReference type="Pfam" id="PF11975">
    <property type="entry name" value="Glyco_hydro_4C"/>
    <property type="match status" value="1"/>
</dbReference>
<organism evidence="14 16">
    <name type="scientific">Paenibacillus macerans</name>
    <name type="common">Bacillus macerans</name>
    <dbReference type="NCBI Taxonomy" id="44252"/>
    <lineage>
        <taxon>Bacteria</taxon>
        <taxon>Bacillati</taxon>
        <taxon>Bacillota</taxon>
        <taxon>Bacilli</taxon>
        <taxon>Bacillales</taxon>
        <taxon>Paenibacillaceae</taxon>
        <taxon>Paenibacillus</taxon>
    </lineage>
</organism>
<feature type="binding site" evidence="10">
    <location>
        <position position="171"/>
    </location>
    <ligand>
        <name>Mn(2+)</name>
        <dbReference type="ChEBI" id="CHEBI:29035"/>
    </ligand>
</feature>
<dbReference type="RefSeq" id="WP_036618314.1">
    <property type="nucleotide sequence ID" value="NZ_CP086393.1"/>
</dbReference>
<dbReference type="HOGENOM" id="CLU_045951_1_1_9"/>
<keyword evidence="7" id="KW-0119">Carbohydrate metabolism</keyword>
<keyword evidence="10" id="KW-0533">Nickel</keyword>
<keyword evidence="3 10" id="KW-0479">Metal-binding</keyword>
<evidence type="ECO:0000256" key="6">
    <source>
        <dbReference type="ARBA" id="ARBA00023211"/>
    </source>
</evidence>
<dbReference type="PANTHER" id="PTHR32092:SF2">
    <property type="entry name" value="ALPHA-GALACTURONIDASE"/>
    <property type="match status" value="1"/>
</dbReference>
<evidence type="ECO:0000256" key="9">
    <source>
        <dbReference type="PIRSR" id="PIRSR601088-2"/>
    </source>
</evidence>
<keyword evidence="10" id="KW-0408">Iron</keyword>
<dbReference type="PATRIC" id="fig|44252.3.peg.5436"/>
<dbReference type="Proteomes" id="UP000029278">
    <property type="component" value="Unassembled WGS sequence"/>
</dbReference>
<dbReference type="Pfam" id="PF02056">
    <property type="entry name" value="Glyco_hydro_4"/>
    <property type="match status" value="1"/>
</dbReference>
<evidence type="ECO:0000256" key="2">
    <source>
        <dbReference type="ARBA" id="ARBA00010141"/>
    </source>
</evidence>
<dbReference type="GeneID" id="77010534"/>
<evidence type="ECO:0000259" key="13">
    <source>
        <dbReference type="Pfam" id="PF11975"/>
    </source>
</evidence>
<dbReference type="GO" id="GO:0004553">
    <property type="term" value="F:hydrolase activity, hydrolyzing O-glycosyl compounds"/>
    <property type="evidence" value="ECO:0007669"/>
    <property type="project" value="InterPro"/>
</dbReference>
<dbReference type="Proteomes" id="UP000442469">
    <property type="component" value="Unassembled WGS sequence"/>
</dbReference>
<comment type="similarity">
    <text evidence="2 12">Belongs to the glycosyl hydrolase 4 family.</text>
</comment>
<evidence type="ECO:0000313" key="15">
    <source>
        <dbReference type="EMBL" id="MUG20921.1"/>
    </source>
</evidence>
<evidence type="ECO:0000256" key="12">
    <source>
        <dbReference type="RuleBase" id="RU361152"/>
    </source>
</evidence>
<evidence type="ECO:0000256" key="4">
    <source>
        <dbReference type="ARBA" id="ARBA00022801"/>
    </source>
</evidence>
<dbReference type="GO" id="GO:0046872">
    <property type="term" value="F:metal ion binding"/>
    <property type="evidence" value="ECO:0007669"/>
    <property type="project" value="UniProtKB-KW"/>
</dbReference>
<dbReference type="PRINTS" id="PR00732">
    <property type="entry name" value="GLHYDRLASE4"/>
</dbReference>
<keyword evidence="4 12" id="KW-0378">Hydrolase</keyword>
<dbReference type="InterPro" id="IPR001088">
    <property type="entry name" value="Glyco_hydro_4"/>
</dbReference>